<reference evidence="1" key="1">
    <citation type="submission" date="2018-01" db="EMBL/GenBank/DDBJ databases">
        <authorList>
            <person name="Krukenberg V."/>
        </authorList>
    </citation>
    <scope>NUCLEOTIDE SEQUENCE</scope>
    <source>
        <strain evidence="1">E20ANME2</strain>
    </source>
</reference>
<evidence type="ECO:0000313" key="2">
    <source>
        <dbReference type="Proteomes" id="UP000248329"/>
    </source>
</evidence>
<organism evidence="1 2">
    <name type="scientific">Candidatus Methanogaster sp</name>
    <dbReference type="NCBI Taxonomy" id="3386292"/>
    <lineage>
        <taxon>Archaea</taxon>
        <taxon>Methanobacteriati</taxon>
        <taxon>Methanobacteriota</taxon>
        <taxon>Stenosarchaea group</taxon>
        <taxon>Methanomicrobia</taxon>
        <taxon>Methanosarcinales</taxon>
        <taxon>ANME-2 cluster</taxon>
        <taxon>Candidatus Methanogasteraceae</taxon>
        <taxon>Candidatus Methanogaster</taxon>
    </lineage>
</organism>
<dbReference type="EMBL" id="PQXF01000008">
    <property type="protein sequence ID" value="PXF61088.1"/>
    <property type="molecule type" value="Genomic_DNA"/>
</dbReference>
<dbReference type="Proteomes" id="UP000248329">
    <property type="component" value="Unassembled WGS sequence"/>
</dbReference>
<name>A0AC61L3Y4_9EURY</name>
<gene>
    <name evidence="1" type="ORF">C4B59_05890</name>
</gene>
<sequence length="81" mass="9201">MTAIKNVQIELPQELYNEFRTIVEVEGKTIKTAIVEAINEWKMRHTTFDTADPLFDFSNVIEAGGDAATVDEITYSREATY</sequence>
<comment type="caution">
    <text evidence="1">The sequence shown here is derived from an EMBL/GenBank/DDBJ whole genome shotgun (WGS) entry which is preliminary data.</text>
</comment>
<protein>
    <submittedName>
        <fullName evidence="1">Uncharacterized protein</fullName>
    </submittedName>
</protein>
<accession>A0AC61L3Y4</accession>
<proteinExistence type="predicted"/>
<evidence type="ECO:0000313" key="1">
    <source>
        <dbReference type="EMBL" id="PXF61088.1"/>
    </source>
</evidence>